<keyword evidence="10" id="KW-1185">Reference proteome</keyword>
<gene>
    <name evidence="9" type="ORF">KB449_34855</name>
</gene>
<feature type="domain" description="ABC transmembrane type-1" evidence="8">
    <location>
        <begin position="77"/>
        <end position="261"/>
    </location>
</feature>
<dbReference type="PANTHER" id="PTHR30151">
    <property type="entry name" value="ALKANE SULFONATE ABC TRANSPORTER-RELATED, MEMBRANE SUBUNIT"/>
    <property type="match status" value="1"/>
</dbReference>
<evidence type="ECO:0000256" key="7">
    <source>
        <dbReference type="RuleBase" id="RU363032"/>
    </source>
</evidence>
<evidence type="ECO:0000313" key="10">
    <source>
        <dbReference type="Proteomes" id="UP001161691"/>
    </source>
</evidence>
<keyword evidence="6 7" id="KW-0472">Membrane</keyword>
<organism evidence="9 10">
    <name type="scientific">Cohnella hashimotonis</name>
    <dbReference type="NCBI Taxonomy" id="2826895"/>
    <lineage>
        <taxon>Bacteria</taxon>
        <taxon>Bacillati</taxon>
        <taxon>Bacillota</taxon>
        <taxon>Bacilli</taxon>
        <taxon>Bacillales</taxon>
        <taxon>Paenibacillaceae</taxon>
        <taxon>Cohnella</taxon>
    </lineage>
</organism>
<keyword evidence="4 7" id="KW-0812">Transmembrane</keyword>
<dbReference type="Pfam" id="PF00528">
    <property type="entry name" value="BPD_transp_1"/>
    <property type="match status" value="1"/>
</dbReference>
<keyword evidence="3" id="KW-1003">Cell membrane</keyword>
<evidence type="ECO:0000313" key="9">
    <source>
        <dbReference type="EMBL" id="MDI4650162.1"/>
    </source>
</evidence>
<dbReference type="EMBL" id="JAGRPV010000002">
    <property type="protein sequence ID" value="MDI4650162.1"/>
    <property type="molecule type" value="Genomic_DNA"/>
</dbReference>
<reference evidence="9" key="1">
    <citation type="submission" date="2023-04" db="EMBL/GenBank/DDBJ databases">
        <title>Comparative genomic analysis of Cohnella hashimotonis sp. nov., isolated from the International Space Station.</title>
        <authorList>
            <person name="Venkateswaran K."/>
            <person name="Simpson A."/>
        </authorList>
    </citation>
    <scope>NUCLEOTIDE SEQUENCE</scope>
    <source>
        <strain evidence="9">F6_2S_P_1</strain>
    </source>
</reference>
<evidence type="ECO:0000256" key="3">
    <source>
        <dbReference type="ARBA" id="ARBA00022475"/>
    </source>
</evidence>
<comment type="similarity">
    <text evidence="7">Belongs to the binding-protein-dependent transport system permease family.</text>
</comment>
<sequence length="278" mass="29755">MSQQAQAVRAGVAGPNKRVANGRSRAWIHFTTAALLPAVILVVWQWFGAAGRINPLLLPSPAAIAEAFGRLTVSGELPKQLGYSILRASIGVLYGAGAALLLGALVGFSRTVRKILDPSMQLLRLTPSLATAPLIILWFGFGETSKIVIIAFGAFFPLYMSTVESIRSVDNKLVEVARVLSFGRGKRLTRLVLPASVPGILSGLRLSIAYGWLALVVAELLGSQTGIGFLMSHAQTNSQPEVIFVGVIVFAVIGKLIDALVVTIERRLLRWRDSFGGN</sequence>
<feature type="transmembrane region" description="Helical" evidence="7">
    <location>
        <begin position="242"/>
        <end position="264"/>
    </location>
</feature>
<dbReference type="InterPro" id="IPR035906">
    <property type="entry name" value="MetI-like_sf"/>
</dbReference>
<evidence type="ECO:0000256" key="4">
    <source>
        <dbReference type="ARBA" id="ARBA00022692"/>
    </source>
</evidence>
<keyword evidence="2 7" id="KW-0813">Transport</keyword>
<dbReference type="CDD" id="cd06261">
    <property type="entry name" value="TM_PBP2"/>
    <property type="match status" value="1"/>
</dbReference>
<proteinExistence type="inferred from homology"/>
<dbReference type="Gene3D" id="1.10.3720.10">
    <property type="entry name" value="MetI-like"/>
    <property type="match status" value="1"/>
</dbReference>
<comment type="subcellular location">
    <subcellularLocation>
        <location evidence="1 7">Cell membrane</location>
        <topology evidence="1 7">Multi-pass membrane protein</topology>
    </subcellularLocation>
</comment>
<name>A0ABT6TTH3_9BACL</name>
<protein>
    <submittedName>
        <fullName evidence="9">ABC transporter permease</fullName>
    </submittedName>
</protein>
<evidence type="ECO:0000256" key="5">
    <source>
        <dbReference type="ARBA" id="ARBA00022989"/>
    </source>
</evidence>
<evidence type="ECO:0000256" key="1">
    <source>
        <dbReference type="ARBA" id="ARBA00004651"/>
    </source>
</evidence>
<feature type="transmembrane region" description="Helical" evidence="7">
    <location>
        <begin position="210"/>
        <end position="230"/>
    </location>
</feature>
<evidence type="ECO:0000256" key="2">
    <source>
        <dbReference type="ARBA" id="ARBA00022448"/>
    </source>
</evidence>
<dbReference type="SUPFAM" id="SSF161098">
    <property type="entry name" value="MetI-like"/>
    <property type="match status" value="1"/>
</dbReference>
<dbReference type="InterPro" id="IPR000515">
    <property type="entry name" value="MetI-like"/>
</dbReference>
<dbReference type="PANTHER" id="PTHR30151:SF38">
    <property type="entry name" value="ALIPHATIC SULFONATES TRANSPORT PERMEASE PROTEIN SSUC-RELATED"/>
    <property type="match status" value="1"/>
</dbReference>
<comment type="caution">
    <text evidence="9">The sequence shown here is derived from an EMBL/GenBank/DDBJ whole genome shotgun (WGS) entry which is preliminary data.</text>
</comment>
<accession>A0ABT6TTH3</accession>
<dbReference type="Proteomes" id="UP001161691">
    <property type="component" value="Unassembled WGS sequence"/>
</dbReference>
<evidence type="ECO:0000259" key="8">
    <source>
        <dbReference type="PROSITE" id="PS50928"/>
    </source>
</evidence>
<keyword evidence="5 7" id="KW-1133">Transmembrane helix</keyword>
<evidence type="ECO:0000256" key="6">
    <source>
        <dbReference type="ARBA" id="ARBA00023136"/>
    </source>
</evidence>
<feature type="transmembrane region" description="Helical" evidence="7">
    <location>
        <begin position="26"/>
        <end position="47"/>
    </location>
</feature>
<feature type="transmembrane region" description="Helical" evidence="7">
    <location>
        <begin position="85"/>
        <end position="109"/>
    </location>
</feature>
<dbReference type="RefSeq" id="WP_282913027.1">
    <property type="nucleotide sequence ID" value="NZ_JAGRPV010000002.1"/>
</dbReference>
<dbReference type="PROSITE" id="PS50928">
    <property type="entry name" value="ABC_TM1"/>
    <property type="match status" value="1"/>
</dbReference>